<sequence length="205" mass="23335">MVERFGHGKKSCCVVDVDSYVTGRTAIAAAPFSTIFRIHVAVSSHFLFFTPPSPKESSQGVDRSPKTRHRQEQSFHPQSREKAPNGEILEKKRKRLRTTPSSVFSLLWLRTERHPRAISGMRRLPLSNVAGVGHRGRFSSQVRYYYQSSGAPVSPPSDRSPRCYSIFESLPTLSRLVGIPRSWRRSIRSLPSYFLPGWKIVHQSR</sequence>
<gene>
    <name evidence="1" type="ORF">IE53DRAFT_183711</name>
</gene>
<accession>A0ACD0P5K6</accession>
<name>A0ACD0P5K6_9BASI</name>
<reference evidence="1 2" key="1">
    <citation type="journal article" date="2018" name="Mol. Biol. Evol.">
        <title>Broad Genomic Sampling Reveals a Smut Pathogenic Ancestry of the Fungal Clade Ustilaginomycotina.</title>
        <authorList>
            <person name="Kijpornyongpan T."/>
            <person name="Mondo S.J."/>
            <person name="Barry K."/>
            <person name="Sandor L."/>
            <person name="Lee J."/>
            <person name="Lipzen A."/>
            <person name="Pangilinan J."/>
            <person name="LaButti K."/>
            <person name="Hainaut M."/>
            <person name="Henrissat B."/>
            <person name="Grigoriev I.V."/>
            <person name="Spatafora J.W."/>
            <person name="Aime M.C."/>
        </authorList>
    </citation>
    <scope>NUCLEOTIDE SEQUENCE [LARGE SCALE GENOMIC DNA]</scope>
    <source>
        <strain evidence="1 2">SA 807</strain>
    </source>
</reference>
<evidence type="ECO:0000313" key="2">
    <source>
        <dbReference type="Proteomes" id="UP000245626"/>
    </source>
</evidence>
<dbReference type="Proteomes" id="UP000245626">
    <property type="component" value="Unassembled WGS sequence"/>
</dbReference>
<protein>
    <submittedName>
        <fullName evidence="1">Uncharacterized protein</fullName>
    </submittedName>
</protein>
<proteinExistence type="predicted"/>
<organism evidence="1 2">
    <name type="scientific">Violaceomyces palustris</name>
    <dbReference type="NCBI Taxonomy" id="1673888"/>
    <lineage>
        <taxon>Eukaryota</taxon>
        <taxon>Fungi</taxon>
        <taxon>Dikarya</taxon>
        <taxon>Basidiomycota</taxon>
        <taxon>Ustilaginomycotina</taxon>
        <taxon>Ustilaginomycetes</taxon>
        <taxon>Violaceomycetales</taxon>
        <taxon>Violaceomycetaceae</taxon>
        <taxon>Violaceomyces</taxon>
    </lineage>
</organism>
<keyword evidence="2" id="KW-1185">Reference proteome</keyword>
<dbReference type="EMBL" id="KZ819730">
    <property type="protein sequence ID" value="PWN53336.1"/>
    <property type="molecule type" value="Genomic_DNA"/>
</dbReference>
<evidence type="ECO:0000313" key="1">
    <source>
        <dbReference type="EMBL" id="PWN53336.1"/>
    </source>
</evidence>